<name>A0A8S2Z6C7_9BILA</name>
<dbReference type="GO" id="GO:0016020">
    <property type="term" value="C:membrane"/>
    <property type="evidence" value="ECO:0007669"/>
    <property type="project" value="GOC"/>
</dbReference>
<dbReference type="GO" id="GO:0005615">
    <property type="term" value="C:extracellular space"/>
    <property type="evidence" value="ECO:0007669"/>
    <property type="project" value="TreeGrafter"/>
</dbReference>
<comment type="caution">
    <text evidence="3">The sequence shown here is derived from an EMBL/GenBank/DDBJ whole genome shotgun (WGS) entry which is preliminary data.</text>
</comment>
<dbReference type="EMBL" id="CAJOBH010222201">
    <property type="protein sequence ID" value="CAF5034871.1"/>
    <property type="molecule type" value="Genomic_DNA"/>
</dbReference>
<evidence type="ECO:0000313" key="4">
    <source>
        <dbReference type="EMBL" id="CAF5034871.1"/>
    </source>
</evidence>
<keyword evidence="2" id="KW-0325">Glycoprotein</keyword>
<evidence type="ECO:0000256" key="1">
    <source>
        <dbReference type="ARBA" id="ARBA00022801"/>
    </source>
</evidence>
<dbReference type="Proteomes" id="UP000681967">
    <property type="component" value="Unassembled WGS sequence"/>
</dbReference>
<dbReference type="PANTHER" id="PTHR10340:SF34">
    <property type="entry name" value="SPHINGOMYELIN PHOSPHODIESTERASE"/>
    <property type="match status" value="1"/>
</dbReference>
<dbReference type="GO" id="GO:0061750">
    <property type="term" value="F:acid sphingomyelin phosphodiesterase activity"/>
    <property type="evidence" value="ECO:0007669"/>
    <property type="project" value="TreeGrafter"/>
</dbReference>
<evidence type="ECO:0000313" key="5">
    <source>
        <dbReference type="Proteomes" id="UP000681720"/>
    </source>
</evidence>
<dbReference type="GO" id="GO:0006685">
    <property type="term" value="P:sphingomyelin catabolic process"/>
    <property type="evidence" value="ECO:0007669"/>
    <property type="project" value="TreeGrafter"/>
</dbReference>
<keyword evidence="1" id="KW-0378">Hydrolase</keyword>
<accession>A0A8S2Z6C7</accession>
<organism evidence="3 5">
    <name type="scientific">Rotaria magnacalcarata</name>
    <dbReference type="NCBI Taxonomy" id="392030"/>
    <lineage>
        <taxon>Eukaryota</taxon>
        <taxon>Metazoa</taxon>
        <taxon>Spiralia</taxon>
        <taxon>Gnathifera</taxon>
        <taxon>Rotifera</taxon>
        <taxon>Eurotatoria</taxon>
        <taxon>Bdelloidea</taxon>
        <taxon>Philodinida</taxon>
        <taxon>Philodinidae</taxon>
        <taxon>Rotaria</taxon>
    </lineage>
</organism>
<feature type="non-terminal residue" evidence="3">
    <location>
        <position position="1"/>
    </location>
</feature>
<gene>
    <name evidence="4" type="ORF">BYL167_LOCUS56367</name>
    <name evidence="3" type="ORF">GIL414_LOCUS39122</name>
</gene>
<dbReference type="Proteomes" id="UP000681720">
    <property type="component" value="Unassembled WGS sequence"/>
</dbReference>
<proteinExistence type="predicted"/>
<protein>
    <recommendedName>
        <fullName evidence="6">Sphingomyelin phosphodiesterase</fullName>
    </recommendedName>
</protein>
<dbReference type="PANTHER" id="PTHR10340">
    <property type="entry name" value="SPHINGOMYELIN PHOSPHODIESTERASE"/>
    <property type="match status" value="1"/>
</dbReference>
<evidence type="ECO:0008006" key="6">
    <source>
        <dbReference type="Google" id="ProtNLM"/>
    </source>
</evidence>
<dbReference type="GO" id="GO:0046513">
    <property type="term" value="P:ceramide biosynthetic process"/>
    <property type="evidence" value="ECO:0007669"/>
    <property type="project" value="TreeGrafter"/>
</dbReference>
<dbReference type="InterPro" id="IPR029052">
    <property type="entry name" value="Metallo-depent_PP-like"/>
</dbReference>
<dbReference type="SUPFAM" id="SSF56300">
    <property type="entry name" value="Metallo-dependent phosphatases"/>
    <property type="match status" value="1"/>
</dbReference>
<dbReference type="AlphaFoldDB" id="A0A8S2Z6C7"/>
<dbReference type="EMBL" id="CAJOBJ010105161">
    <property type="protein sequence ID" value="CAF4605691.1"/>
    <property type="molecule type" value="Genomic_DNA"/>
</dbReference>
<sequence>MNIVVHQLLMPGSPTFTVLHLSDIHIDFSYKPGSQTECTQPLCCREGEPAPGHAGAGFWGDLHSCDIPYWTAEKILQYAAALEK</sequence>
<evidence type="ECO:0000313" key="3">
    <source>
        <dbReference type="EMBL" id="CAF4605691.1"/>
    </source>
</evidence>
<evidence type="ECO:0000256" key="2">
    <source>
        <dbReference type="ARBA" id="ARBA00023180"/>
    </source>
</evidence>
<dbReference type="GO" id="GO:0005764">
    <property type="term" value="C:lysosome"/>
    <property type="evidence" value="ECO:0007669"/>
    <property type="project" value="TreeGrafter"/>
</dbReference>
<reference evidence="3" key="1">
    <citation type="submission" date="2021-02" db="EMBL/GenBank/DDBJ databases">
        <authorList>
            <person name="Nowell W R."/>
        </authorList>
    </citation>
    <scope>NUCLEOTIDE SEQUENCE</scope>
</reference>